<feature type="transmembrane region" description="Helical" evidence="7">
    <location>
        <begin position="591"/>
        <end position="610"/>
    </location>
</feature>
<dbReference type="RefSeq" id="WP_126626732.1">
    <property type="nucleotide sequence ID" value="NZ_BIFT01000001.1"/>
</dbReference>
<keyword evidence="4 7" id="KW-1133">Transmembrane helix</keyword>
<dbReference type="GO" id="GO:0022857">
    <property type="term" value="F:transmembrane transporter activity"/>
    <property type="evidence" value="ECO:0007669"/>
    <property type="project" value="TreeGrafter"/>
</dbReference>
<feature type="transmembrane region" description="Helical" evidence="7">
    <location>
        <begin position="351"/>
        <end position="373"/>
    </location>
</feature>
<evidence type="ECO:0000256" key="7">
    <source>
        <dbReference type="SAM" id="Phobius"/>
    </source>
</evidence>
<reference evidence="10" key="1">
    <citation type="submission" date="2018-12" db="EMBL/GenBank/DDBJ databases">
        <title>Tengunoibacter tsumagoiensis gen. nov., sp. nov., Dictyobacter kobayashii sp. nov., D. alpinus sp. nov., and D. joshuensis sp. nov. and description of Dictyobacteraceae fam. nov. within the order Ktedonobacterales isolated from Tengu-no-mugimeshi.</title>
        <authorList>
            <person name="Wang C.M."/>
            <person name="Zheng Y."/>
            <person name="Sakai Y."/>
            <person name="Toyoda A."/>
            <person name="Minakuchi Y."/>
            <person name="Abe K."/>
            <person name="Yokota A."/>
            <person name="Yabe S."/>
        </authorList>
    </citation>
    <scope>NUCLEOTIDE SEQUENCE [LARGE SCALE GENOMIC DNA]</scope>
    <source>
        <strain evidence="10">Uno16</strain>
    </source>
</reference>
<dbReference type="OrthoDB" id="135040at2"/>
<evidence type="ECO:0000256" key="6">
    <source>
        <dbReference type="ARBA" id="ARBA00038076"/>
    </source>
</evidence>
<feature type="transmembrane region" description="Helical" evidence="7">
    <location>
        <begin position="18"/>
        <end position="39"/>
    </location>
</feature>
<comment type="caution">
    <text evidence="9">The sequence shown here is derived from an EMBL/GenBank/DDBJ whole genome shotgun (WGS) entry which is preliminary data.</text>
</comment>
<dbReference type="PANTHER" id="PTHR30572">
    <property type="entry name" value="MEMBRANE COMPONENT OF TRANSPORTER-RELATED"/>
    <property type="match status" value="1"/>
</dbReference>
<comment type="similarity">
    <text evidence="6">Belongs to the ABC-4 integral membrane protein family.</text>
</comment>
<keyword evidence="3 7" id="KW-0812">Transmembrane</keyword>
<proteinExistence type="inferred from homology"/>
<name>A0A402B4H5_9CHLR</name>
<evidence type="ECO:0000313" key="10">
    <source>
        <dbReference type="Proteomes" id="UP000287171"/>
    </source>
</evidence>
<dbReference type="AlphaFoldDB" id="A0A402B4H5"/>
<dbReference type="InterPro" id="IPR003838">
    <property type="entry name" value="ABC3_permease_C"/>
</dbReference>
<keyword evidence="5 7" id="KW-0472">Membrane</keyword>
<evidence type="ECO:0000256" key="4">
    <source>
        <dbReference type="ARBA" id="ARBA00022989"/>
    </source>
</evidence>
<feature type="transmembrane region" description="Helical" evidence="7">
    <location>
        <begin position="900"/>
        <end position="921"/>
    </location>
</feature>
<feature type="transmembrane region" description="Helical" evidence="7">
    <location>
        <begin position="394"/>
        <end position="420"/>
    </location>
</feature>
<sequence>MSSVFTLALWQLRRTKGLLFIVGLGIIAAVVFVCVAPIYSKIAMTAGLRSDLRLSGSNVNLVMSGDINRPFLARIQAAGQMISGSSGTLLQRYQDPKQTRFSVSSDLLPLLNAQSGSKPAKESGNNLVLSGSDMEQARSHLKLLFGQLPQAHIKGHDEPDATIEVVLTTATAKALHAAPGTILQVQVDLVRNYALIKEITIPLKVVGIVQAPGNDPYWRGITFDPLRDAADNASNQRVNYAALAANETLVSTLSHWIPTADEPGVGSNTTGAYTTLSEPLHISWNYALNPDTLQIDDLDQLITTLGRYQFAGGSNAALGQQYGMDNVHTTVPLDGLTRYQAQISISQLPSVSLIVIIFLLLLYFVSLMTDLLVERQAGAIAILRSRGASRGQVFGSLLIQGASLAVLALILGPLLALPIARSLSRLLLAPQDYPAIDLVLQQGWPLMLSVGWYALATVLMVALVLILSINRTTSLDVLAIRRESSRSRNRPFWLRFNLDVIAIVLMLVGYLISMYLTNTNALDARLRLLLLSPLVLARTICTILAAILVFLRCFPFLLQLGSWLATRRSRGASSMVALAQLARSPRQAVRMTMLLSLATAFSMFALIFYASQIQRADDVATHSVGADFQSDLAPNTGLDSVSGIINHYQSIRGVKSVSVGSRAITQIGDSQGTVNLLAVDATTYAHTAAWPQDNSLQPLNQLMQQLVSERAQAISQQEIPAIIDDSFWQNYHLKVGDKFALTDPNNSDTPFHFRVLAKVQQIPTQKTPAGILIDLQSYGTIYNQLLNRDGRGAFQVTTVWLRTSDDPATLSTLRNTLRTSASTLSDRRILVENLHQEPLYLQVMGILALGPAVALLLILVGNLVSSWLSARDRLTNFALLRALGAAPRNIATTLTWEQSIIYATSIILGVIFGALLSWMAIPTLLFTSAPGQDLTNEQFFLAQNIPPIQVIIPALLGIGLALLVALCILALGMMVRIVSSPSMAMTLRLNED</sequence>
<feature type="transmembrane region" description="Helical" evidence="7">
    <location>
        <begin position="492"/>
        <end position="516"/>
    </location>
</feature>
<evidence type="ECO:0000256" key="1">
    <source>
        <dbReference type="ARBA" id="ARBA00004651"/>
    </source>
</evidence>
<protein>
    <recommendedName>
        <fullName evidence="8">ABC3 transporter permease C-terminal domain-containing protein</fullName>
    </recommendedName>
</protein>
<evidence type="ECO:0000256" key="2">
    <source>
        <dbReference type="ARBA" id="ARBA00022475"/>
    </source>
</evidence>
<dbReference type="InterPro" id="IPR050250">
    <property type="entry name" value="Macrolide_Exporter_MacB"/>
</dbReference>
<feature type="transmembrane region" description="Helical" evidence="7">
    <location>
        <begin position="839"/>
        <end position="864"/>
    </location>
</feature>
<dbReference type="Pfam" id="PF02687">
    <property type="entry name" value="FtsX"/>
    <property type="match status" value="2"/>
</dbReference>
<dbReference type="Proteomes" id="UP000287171">
    <property type="component" value="Unassembled WGS sequence"/>
</dbReference>
<evidence type="ECO:0000313" key="9">
    <source>
        <dbReference type="EMBL" id="GCE26248.1"/>
    </source>
</evidence>
<evidence type="ECO:0000259" key="8">
    <source>
        <dbReference type="Pfam" id="PF02687"/>
    </source>
</evidence>
<evidence type="ECO:0000256" key="5">
    <source>
        <dbReference type="ARBA" id="ARBA00023136"/>
    </source>
</evidence>
<dbReference type="EMBL" id="BIFT01000001">
    <property type="protein sequence ID" value="GCE26248.1"/>
    <property type="molecule type" value="Genomic_DNA"/>
</dbReference>
<dbReference type="PANTHER" id="PTHR30572:SF4">
    <property type="entry name" value="ABC TRANSPORTER PERMEASE YTRF"/>
    <property type="match status" value="1"/>
</dbReference>
<comment type="subcellular location">
    <subcellularLocation>
        <location evidence="1">Cell membrane</location>
        <topology evidence="1">Multi-pass membrane protein</topology>
    </subcellularLocation>
</comment>
<feature type="domain" description="ABC3 transporter permease C-terminal" evidence="8">
    <location>
        <begin position="851"/>
        <end position="971"/>
    </location>
</feature>
<feature type="transmembrane region" description="Helical" evidence="7">
    <location>
        <begin position="536"/>
        <end position="558"/>
    </location>
</feature>
<keyword evidence="2" id="KW-1003">Cell membrane</keyword>
<accession>A0A402B4H5</accession>
<organism evidence="9 10">
    <name type="scientific">Dictyobacter alpinus</name>
    <dbReference type="NCBI Taxonomy" id="2014873"/>
    <lineage>
        <taxon>Bacteria</taxon>
        <taxon>Bacillati</taxon>
        <taxon>Chloroflexota</taxon>
        <taxon>Ktedonobacteria</taxon>
        <taxon>Ktedonobacterales</taxon>
        <taxon>Dictyobacteraceae</taxon>
        <taxon>Dictyobacter</taxon>
    </lineage>
</organism>
<dbReference type="GO" id="GO:0005886">
    <property type="term" value="C:plasma membrane"/>
    <property type="evidence" value="ECO:0007669"/>
    <property type="project" value="UniProtKB-SubCell"/>
</dbReference>
<evidence type="ECO:0000256" key="3">
    <source>
        <dbReference type="ARBA" id="ARBA00022692"/>
    </source>
</evidence>
<feature type="domain" description="ABC3 transporter permease C-terminal" evidence="8">
    <location>
        <begin position="352"/>
        <end position="468"/>
    </location>
</feature>
<feature type="transmembrane region" description="Helical" evidence="7">
    <location>
        <begin position="950"/>
        <end position="975"/>
    </location>
</feature>
<gene>
    <name evidence="9" type="ORF">KDA_17320</name>
</gene>
<feature type="transmembrane region" description="Helical" evidence="7">
    <location>
        <begin position="450"/>
        <end position="471"/>
    </location>
</feature>
<keyword evidence="10" id="KW-1185">Reference proteome</keyword>